<dbReference type="AlphaFoldDB" id="A0A0S8FPU4"/>
<name>A0A0S8FPU4_UNCW3</name>
<dbReference type="Proteomes" id="UP000051373">
    <property type="component" value="Unassembled WGS sequence"/>
</dbReference>
<protein>
    <submittedName>
        <fullName evidence="1">Uncharacterized protein</fullName>
    </submittedName>
</protein>
<dbReference type="STRING" id="1703779.AMJ83_09805"/>
<evidence type="ECO:0000313" key="1">
    <source>
        <dbReference type="EMBL" id="KPK62771.1"/>
    </source>
</evidence>
<reference evidence="1 2" key="1">
    <citation type="journal article" date="2015" name="Microbiome">
        <title>Genomic resolution of linkages in carbon, nitrogen, and sulfur cycling among widespread estuary sediment bacteria.</title>
        <authorList>
            <person name="Baker B.J."/>
            <person name="Lazar C.S."/>
            <person name="Teske A.P."/>
            <person name="Dick G.J."/>
        </authorList>
    </citation>
    <scope>NUCLEOTIDE SEQUENCE [LARGE SCALE GENOMIC DNA]</scope>
    <source>
        <strain evidence="1">SM23_42</strain>
    </source>
</reference>
<dbReference type="EMBL" id="LJUJ01000026">
    <property type="protein sequence ID" value="KPK62771.1"/>
    <property type="molecule type" value="Genomic_DNA"/>
</dbReference>
<sequence length="132" mass="15097">MPVPSSEYKIEIEIFEGNGGQLMKEGDEIIYPDFVKEGICAWMYRGDGERSYQVGRKFSYPEEKNKICHWLLDSLKGVLEALSTGETLNWDYKDTPYEKMIDPDGETTEYVRCIDPTASGIVVKIIRTKVTT</sequence>
<proteinExistence type="predicted"/>
<evidence type="ECO:0000313" key="2">
    <source>
        <dbReference type="Proteomes" id="UP000051373"/>
    </source>
</evidence>
<organism evidence="1 2">
    <name type="scientific">candidate division WOR_3 bacterium SM23_42</name>
    <dbReference type="NCBI Taxonomy" id="1703779"/>
    <lineage>
        <taxon>Bacteria</taxon>
        <taxon>Bacteria division WOR-3</taxon>
    </lineage>
</organism>
<gene>
    <name evidence="1" type="ORF">AMJ83_09805</name>
</gene>
<accession>A0A0S8FPU4</accession>
<comment type="caution">
    <text evidence="1">The sequence shown here is derived from an EMBL/GenBank/DDBJ whole genome shotgun (WGS) entry which is preliminary data.</text>
</comment>